<dbReference type="InterPro" id="IPR012312">
    <property type="entry name" value="Hemerythrin-like"/>
</dbReference>
<dbReference type="Gene3D" id="1.20.120.520">
    <property type="entry name" value="nmb1532 protein domain like"/>
    <property type="match status" value="1"/>
</dbReference>
<proteinExistence type="predicted"/>
<protein>
    <recommendedName>
        <fullName evidence="2">Hemerythrin-like domain-containing protein</fullName>
    </recommendedName>
</protein>
<evidence type="ECO:0000259" key="2">
    <source>
        <dbReference type="Pfam" id="PF01814"/>
    </source>
</evidence>
<name>B8IG95_METNO</name>
<dbReference type="Proteomes" id="UP000008207">
    <property type="component" value="Chromosome"/>
</dbReference>
<keyword evidence="1" id="KW-0472">Membrane</keyword>
<dbReference type="PANTHER" id="PTHR35585:SF1">
    <property type="entry name" value="HHE DOMAIN PROTEIN (AFU_ORTHOLOGUE AFUA_4G00730)"/>
    <property type="match status" value="1"/>
</dbReference>
<evidence type="ECO:0000256" key="1">
    <source>
        <dbReference type="SAM" id="Phobius"/>
    </source>
</evidence>
<feature type="transmembrane region" description="Helical" evidence="1">
    <location>
        <begin position="159"/>
        <end position="181"/>
    </location>
</feature>
<dbReference type="AlphaFoldDB" id="B8IG95"/>
<keyword evidence="4" id="KW-1185">Reference proteome</keyword>
<dbReference type="PANTHER" id="PTHR35585">
    <property type="entry name" value="HHE DOMAIN PROTEIN (AFU_ORTHOLOGUE AFUA_4G00730)"/>
    <property type="match status" value="1"/>
</dbReference>
<dbReference type="HOGENOM" id="CLU_092771_0_0_5"/>
<reference evidence="3 4" key="1">
    <citation type="submission" date="2009-01" db="EMBL/GenBank/DDBJ databases">
        <title>Complete sequence of chromosome of Methylobacterium nodulans ORS 2060.</title>
        <authorList>
            <consortium name="US DOE Joint Genome Institute"/>
            <person name="Lucas S."/>
            <person name="Copeland A."/>
            <person name="Lapidus A."/>
            <person name="Glavina del Rio T."/>
            <person name="Dalin E."/>
            <person name="Tice H."/>
            <person name="Bruce D."/>
            <person name="Goodwin L."/>
            <person name="Pitluck S."/>
            <person name="Sims D."/>
            <person name="Brettin T."/>
            <person name="Detter J.C."/>
            <person name="Han C."/>
            <person name="Larimer F."/>
            <person name="Land M."/>
            <person name="Hauser L."/>
            <person name="Kyrpides N."/>
            <person name="Ivanova N."/>
            <person name="Marx C.J."/>
            <person name="Richardson P."/>
        </authorList>
    </citation>
    <scope>NUCLEOTIDE SEQUENCE [LARGE SCALE GENOMIC DNA]</scope>
    <source>
        <strain evidence="4">LMG 21967 / CNCM I-2342 / ORS 2060</strain>
    </source>
</reference>
<dbReference type="eggNOG" id="ENOG50347Q8">
    <property type="taxonomic scope" value="Bacteria"/>
</dbReference>
<evidence type="ECO:0000313" key="3">
    <source>
        <dbReference type="EMBL" id="ACL61572.1"/>
    </source>
</evidence>
<feature type="domain" description="Hemerythrin-like" evidence="2">
    <location>
        <begin position="5"/>
        <end position="124"/>
    </location>
</feature>
<dbReference type="Pfam" id="PF01814">
    <property type="entry name" value="Hemerythrin"/>
    <property type="match status" value="1"/>
</dbReference>
<gene>
    <name evidence="3" type="ordered locus">Mnod_6817</name>
</gene>
<dbReference type="RefSeq" id="WP_015933140.1">
    <property type="nucleotide sequence ID" value="NC_011894.1"/>
</dbReference>
<keyword evidence="1" id="KW-0812">Transmembrane</keyword>
<dbReference type="KEGG" id="mno:Mnod_6817"/>
<evidence type="ECO:0000313" key="4">
    <source>
        <dbReference type="Proteomes" id="UP000008207"/>
    </source>
</evidence>
<keyword evidence="1" id="KW-1133">Transmembrane helix</keyword>
<dbReference type="EMBL" id="CP001349">
    <property type="protein sequence ID" value="ACL61572.1"/>
    <property type="molecule type" value="Genomic_DNA"/>
</dbReference>
<accession>B8IG95</accession>
<sequence length="185" mass="20197">MDVWQLIARDHANITDLIREIPYALNGPGVVRSREQLLADLIDELDAHAEAIDASLLEPLSAHNRASGLISDLRREDHQVMQQLDQLAAYRGKGSQGWLNTFEDVTYLVDQHLSRHTNELLPLAREVLSSEQVQNATSTFIRAKMRALQSGTRSRPQTAAGGGLFGAVAVLAAVALGLIALRSAL</sequence>
<organism evidence="3 4">
    <name type="scientific">Methylobacterium nodulans (strain LMG 21967 / CNCM I-2342 / ORS 2060)</name>
    <dbReference type="NCBI Taxonomy" id="460265"/>
    <lineage>
        <taxon>Bacteria</taxon>
        <taxon>Pseudomonadati</taxon>
        <taxon>Pseudomonadota</taxon>
        <taxon>Alphaproteobacteria</taxon>
        <taxon>Hyphomicrobiales</taxon>
        <taxon>Methylobacteriaceae</taxon>
        <taxon>Methylobacterium</taxon>
    </lineage>
</organism>